<dbReference type="OrthoDB" id="6648393at2"/>
<evidence type="ECO:0000256" key="2">
    <source>
        <dbReference type="ARBA" id="ARBA00023015"/>
    </source>
</evidence>
<comment type="similarity">
    <text evidence="1">Belongs to the phage antitermination Q type 1 family.</text>
</comment>
<evidence type="ECO:0000256" key="1">
    <source>
        <dbReference type="ARBA" id="ARBA00010234"/>
    </source>
</evidence>
<evidence type="ECO:0000256" key="4">
    <source>
        <dbReference type="ARBA" id="ARBA00023163"/>
    </source>
</evidence>
<dbReference type="EMBL" id="UGQE01000004">
    <property type="protein sequence ID" value="STZ14505.1"/>
    <property type="molecule type" value="Genomic_DNA"/>
</dbReference>
<reference evidence="5 6" key="1">
    <citation type="submission" date="2018-06" db="EMBL/GenBank/DDBJ databases">
        <authorList>
            <consortium name="Pathogen Informatics"/>
            <person name="Doyle S."/>
        </authorList>
    </citation>
    <scope>NUCLEOTIDE SEQUENCE [LARGE SCALE GENOMIC DNA]</scope>
    <source>
        <strain evidence="5 6">NCTC10293</strain>
    </source>
</reference>
<gene>
    <name evidence="5" type="ORF">NCTC10293_02099</name>
</gene>
<dbReference type="Proteomes" id="UP000255279">
    <property type="component" value="Unassembled WGS sequence"/>
</dbReference>
<evidence type="ECO:0000256" key="3">
    <source>
        <dbReference type="ARBA" id="ARBA00023125"/>
    </source>
</evidence>
<keyword evidence="2" id="KW-0805">Transcription regulation</keyword>
<evidence type="ECO:0000313" key="5">
    <source>
        <dbReference type="EMBL" id="STZ14505.1"/>
    </source>
</evidence>
<name>A0A378R917_9GAMM</name>
<keyword evidence="3" id="KW-0238">DNA-binding</keyword>
<accession>A0A378R917</accession>
<proteinExistence type="inferred from homology"/>
<keyword evidence="4" id="KW-0804">Transcription</keyword>
<dbReference type="Pfam" id="PF06530">
    <property type="entry name" value="Phage_antitermQ"/>
    <property type="match status" value="1"/>
</dbReference>
<dbReference type="InterPro" id="IPR010534">
    <property type="entry name" value="Phage_933W_GpQ"/>
</dbReference>
<dbReference type="GO" id="GO:0060567">
    <property type="term" value="P:negative regulation of termination of DNA-templated transcription"/>
    <property type="evidence" value="ECO:0007669"/>
    <property type="project" value="InterPro"/>
</dbReference>
<dbReference type="AlphaFoldDB" id="A0A378R917"/>
<dbReference type="RefSeq" id="WP_115338188.1">
    <property type="nucleotide sequence ID" value="NZ_CAACXO010000027.1"/>
</dbReference>
<evidence type="ECO:0000313" key="6">
    <source>
        <dbReference type="Proteomes" id="UP000255279"/>
    </source>
</evidence>
<dbReference type="GO" id="GO:0003677">
    <property type="term" value="F:DNA binding"/>
    <property type="evidence" value="ECO:0007669"/>
    <property type="project" value="UniProtKB-KW"/>
</dbReference>
<sequence>MHEELIEWGKWARNNPDKLSYKSQWYEMIMRGNVPSKGGSYQITDEHALRIDCAVARLVRYSALLGRVFCLRYLLRLSERDIARDDFVSGAFNKHRRANRADVREALHKAEGFIASCLTQSA</sequence>
<protein>
    <submittedName>
        <fullName evidence="5">Phage antitermination protein Q</fullName>
    </submittedName>
</protein>
<organism evidence="5 6">
    <name type="scientific">Moraxella caviae</name>
    <dbReference type="NCBI Taxonomy" id="34060"/>
    <lineage>
        <taxon>Bacteria</taxon>
        <taxon>Pseudomonadati</taxon>
        <taxon>Pseudomonadota</taxon>
        <taxon>Gammaproteobacteria</taxon>
        <taxon>Moraxellales</taxon>
        <taxon>Moraxellaceae</taxon>
        <taxon>Moraxella</taxon>
    </lineage>
</organism>